<evidence type="ECO:0000256" key="4">
    <source>
        <dbReference type="ARBA" id="ARBA00007090"/>
    </source>
</evidence>
<feature type="region of interest" description="Disordered" evidence="27">
    <location>
        <begin position="678"/>
        <end position="709"/>
    </location>
</feature>
<accession>H5Y3S2</accession>
<keyword evidence="32" id="KW-1185">Reference proteome</keyword>
<dbReference type="EC" id="3.4.16.4" evidence="6"/>
<dbReference type="FunFam" id="1.10.3810.10:FF:000001">
    <property type="entry name" value="Penicillin-binding protein 1A"/>
    <property type="match status" value="1"/>
</dbReference>
<dbReference type="AlphaFoldDB" id="H5Y3S2"/>
<comment type="catalytic activity">
    <reaction evidence="23">
        <text>Preferential cleavage: (Ac)2-L-Lys-D-Ala-|-D-Ala. Also transpeptidation of peptidyl-alanyl moieties that are N-acyl substituents of D-alanine.</text>
        <dbReference type="EC" id="3.4.16.4"/>
    </reaction>
</comment>
<evidence type="ECO:0000256" key="26">
    <source>
        <dbReference type="ARBA" id="ARBA00060592"/>
    </source>
</evidence>
<keyword evidence="15" id="KW-0133">Cell shape</keyword>
<evidence type="ECO:0000256" key="10">
    <source>
        <dbReference type="ARBA" id="ARBA00022670"/>
    </source>
</evidence>
<evidence type="ECO:0000256" key="25">
    <source>
        <dbReference type="ARBA" id="ARBA00049902"/>
    </source>
</evidence>
<evidence type="ECO:0000256" key="17">
    <source>
        <dbReference type="ARBA" id="ARBA00022984"/>
    </source>
</evidence>
<keyword evidence="21" id="KW-0511">Multifunctional enzyme</keyword>
<evidence type="ECO:0000256" key="1">
    <source>
        <dbReference type="ARBA" id="ARBA00002624"/>
    </source>
</evidence>
<dbReference type="GO" id="GO:0009002">
    <property type="term" value="F:serine-type D-Ala-D-Ala carboxypeptidase activity"/>
    <property type="evidence" value="ECO:0007669"/>
    <property type="project" value="UniProtKB-EC"/>
</dbReference>
<evidence type="ECO:0000256" key="12">
    <source>
        <dbReference type="ARBA" id="ARBA00022679"/>
    </source>
</evidence>
<feature type="domain" description="Penicillin-binding protein transpeptidase" evidence="29">
    <location>
        <begin position="352"/>
        <end position="635"/>
    </location>
</feature>
<evidence type="ECO:0000313" key="31">
    <source>
        <dbReference type="EMBL" id="EHQ89316.1"/>
    </source>
</evidence>
<evidence type="ECO:0000313" key="32">
    <source>
        <dbReference type="Proteomes" id="UP000005104"/>
    </source>
</evidence>
<evidence type="ECO:0000256" key="15">
    <source>
        <dbReference type="ARBA" id="ARBA00022960"/>
    </source>
</evidence>
<evidence type="ECO:0000256" key="8">
    <source>
        <dbReference type="ARBA" id="ARBA00022475"/>
    </source>
</evidence>
<comment type="pathway">
    <text evidence="26">Glycan biosynthesis.</text>
</comment>
<evidence type="ECO:0000259" key="30">
    <source>
        <dbReference type="Pfam" id="PF00912"/>
    </source>
</evidence>
<proteinExistence type="inferred from homology"/>
<evidence type="ECO:0000256" key="9">
    <source>
        <dbReference type="ARBA" id="ARBA00022645"/>
    </source>
</evidence>
<evidence type="ECO:0000256" key="22">
    <source>
        <dbReference type="ARBA" id="ARBA00023316"/>
    </source>
</evidence>
<name>H5Y3S2_9FIRM</name>
<organism evidence="31 32">
    <name type="scientific">Desulfosporosinus youngiae DSM 17734</name>
    <dbReference type="NCBI Taxonomy" id="768710"/>
    <lineage>
        <taxon>Bacteria</taxon>
        <taxon>Bacillati</taxon>
        <taxon>Bacillota</taxon>
        <taxon>Clostridia</taxon>
        <taxon>Eubacteriales</taxon>
        <taxon>Desulfitobacteriaceae</taxon>
        <taxon>Desulfosporosinus</taxon>
    </lineage>
</organism>
<evidence type="ECO:0000256" key="27">
    <source>
        <dbReference type="SAM" id="MobiDB-lite"/>
    </source>
</evidence>
<dbReference type="GO" id="GO:0006508">
    <property type="term" value="P:proteolysis"/>
    <property type="evidence" value="ECO:0007669"/>
    <property type="project" value="UniProtKB-KW"/>
</dbReference>
<sequence length="709" mass="78955">MEKTNTTQLAQSKLRGFLSKILRLLKNFKPWKKPKFWSRLGIIVLILIIITSGGVTIYISSLDISKLQTPLAQPSYLYDQNGNRISQLSSSKIEPVSGQQIPLIMKNAIIAVEDRRYYEHKGVDLRSILRALYRDVISGDYSEGGSTITQQLAKNLFLASDKTLARKLKEAAYALKIEAVLDKDEILAAYLNRIYFGEGRWGLQNAARLYFDKEAENLTLEESALLAGLLKAPTIYSPLSNKEKSLERRNLVLGLMEEQNYITSAEYQKAILEPIVLKKESQNNLTGQYAPYVDYVIEEAIDRIGFTEEQILNGGLQIYTQMDPLVQEAAEDVYAESHYFPKGTADQIVQSGVVILDHKTGGIRGLVGYRGERVYRGLNHATSAQLERQPGSSLKPLSVYAPALEKGYTPNSMVSDHPLNINGYAPQNYDNQYRGYITMQEAVRQSWNVPAVWLLHEIGVESGVDFTERSGIPLEKEDHTLSLALGGLSKGATPLQMAQAYGVFANLGVMNKAYAISKITAKDGRVLFQAQPEAVQVTTPSVAYMMTLMLQDVVTNGTGKNASLTRPTAGKTGSVELPPVQEFAGISKGVKDVWFVGYTPELTAAVWMGYDNTDRDHYLTTAGGSEPAVVFHEILARALKSAPVVPFEIPQEYIEQNKLSNKLYKWYQENFYPKGIDTDRYEYEDDDEGGGNGNDKKNNKGNDKDQGRD</sequence>
<dbReference type="InterPro" id="IPR036950">
    <property type="entry name" value="PBP_transglycosylase"/>
</dbReference>
<keyword evidence="18 28" id="KW-1133">Transmembrane helix</keyword>
<evidence type="ECO:0000256" key="6">
    <source>
        <dbReference type="ARBA" id="ARBA00012448"/>
    </source>
</evidence>
<evidence type="ECO:0000256" key="2">
    <source>
        <dbReference type="ARBA" id="ARBA00004401"/>
    </source>
</evidence>
<dbReference type="UniPathway" id="UPA00219"/>
<evidence type="ECO:0000256" key="11">
    <source>
        <dbReference type="ARBA" id="ARBA00022676"/>
    </source>
</evidence>
<dbReference type="GO" id="GO:0030288">
    <property type="term" value="C:outer membrane-bounded periplasmic space"/>
    <property type="evidence" value="ECO:0007669"/>
    <property type="project" value="TreeGrafter"/>
</dbReference>
<keyword evidence="11" id="KW-0328">Glycosyltransferase</keyword>
<dbReference type="RefSeq" id="WP_007782921.1">
    <property type="nucleotide sequence ID" value="NZ_CM001441.1"/>
</dbReference>
<dbReference type="STRING" id="768710.DesyoDRAFT_2231"/>
<keyword evidence="20" id="KW-0046">Antibiotic resistance</keyword>
<dbReference type="Proteomes" id="UP000005104">
    <property type="component" value="Chromosome"/>
</dbReference>
<evidence type="ECO:0000256" key="18">
    <source>
        <dbReference type="ARBA" id="ARBA00022989"/>
    </source>
</evidence>
<evidence type="ECO:0000256" key="5">
    <source>
        <dbReference type="ARBA" id="ARBA00007739"/>
    </source>
</evidence>
<keyword evidence="19 28" id="KW-0472">Membrane</keyword>
<dbReference type="HOGENOM" id="CLU_006354_2_2_9"/>
<dbReference type="EMBL" id="CM001441">
    <property type="protein sequence ID" value="EHQ89316.1"/>
    <property type="molecule type" value="Genomic_DNA"/>
</dbReference>
<protein>
    <recommendedName>
        <fullName evidence="7">Penicillin-binding protein 1A</fullName>
        <ecNumber evidence="24">2.4.99.28</ecNumber>
        <ecNumber evidence="6">3.4.16.4</ecNumber>
    </recommendedName>
</protein>
<dbReference type="GO" id="GO:0009252">
    <property type="term" value="P:peptidoglycan biosynthetic process"/>
    <property type="evidence" value="ECO:0007669"/>
    <property type="project" value="UniProtKB-UniPathway"/>
</dbReference>
<dbReference type="Gene3D" id="1.10.3810.10">
    <property type="entry name" value="Biosynthetic peptidoglycan transglycosylase-like"/>
    <property type="match status" value="1"/>
</dbReference>
<keyword evidence="16" id="KW-0735">Signal-anchor</keyword>
<dbReference type="InterPro" id="IPR001264">
    <property type="entry name" value="Glyco_trans_51"/>
</dbReference>
<keyword evidence="14" id="KW-0378">Hydrolase</keyword>
<comment type="function">
    <text evidence="1">Cell wall formation. Synthesis of cross-linked peptidoglycan from the lipid intermediates. The enzyme has a penicillin-insensitive transglycosylase N-terminal domain (formation of linear glycan strands) and a penicillin-sensitive transpeptidase C-terminal domain (cross-linking of the peptide subunits).</text>
</comment>
<evidence type="ECO:0000256" key="19">
    <source>
        <dbReference type="ARBA" id="ARBA00023136"/>
    </source>
</evidence>
<dbReference type="GO" id="GO:0046677">
    <property type="term" value="P:response to antibiotic"/>
    <property type="evidence" value="ECO:0007669"/>
    <property type="project" value="UniProtKB-KW"/>
</dbReference>
<evidence type="ECO:0000256" key="7">
    <source>
        <dbReference type="ARBA" id="ARBA00018638"/>
    </source>
</evidence>
<comment type="similarity">
    <text evidence="5">In the N-terminal section; belongs to the glycosyltransferase 51 family.</text>
</comment>
<dbReference type="InterPro" id="IPR012338">
    <property type="entry name" value="Beta-lactam/transpept-like"/>
</dbReference>
<keyword evidence="12" id="KW-0808">Transferase</keyword>
<dbReference type="GO" id="GO:0008955">
    <property type="term" value="F:peptidoglycan glycosyltransferase activity"/>
    <property type="evidence" value="ECO:0007669"/>
    <property type="project" value="UniProtKB-EC"/>
</dbReference>
<evidence type="ECO:0000256" key="16">
    <source>
        <dbReference type="ARBA" id="ARBA00022968"/>
    </source>
</evidence>
<dbReference type="SUPFAM" id="SSF56601">
    <property type="entry name" value="beta-lactamase/transpeptidase-like"/>
    <property type="match status" value="1"/>
</dbReference>
<evidence type="ECO:0000256" key="24">
    <source>
        <dbReference type="ARBA" id="ARBA00044770"/>
    </source>
</evidence>
<keyword evidence="22" id="KW-0961">Cell wall biogenesis/degradation</keyword>
<comment type="catalytic activity">
    <reaction evidence="25">
        <text>[GlcNAc-(1-&gt;4)-Mur2Ac(oyl-L-Ala-gamma-D-Glu-L-Lys-D-Ala-D-Ala)](n)-di-trans,octa-cis-undecaprenyl diphosphate + beta-D-GlcNAc-(1-&gt;4)-Mur2Ac(oyl-L-Ala-gamma-D-Glu-L-Lys-D-Ala-D-Ala)-di-trans,octa-cis-undecaprenyl diphosphate = [GlcNAc-(1-&gt;4)-Mur2Ac(oyl-L-Ala-gamma-D-Glu-L-Lys-D-Ala-D-Ala)](n+1)-di-trans,octa-cis-undecaprenyl diphosphate + di-trans,octa-cis-undecaprenyl diphosphate + H(+)</text>
        <dbReference type="Rhea" id="RHEA:23708"/>
        <dbReference type="Rhea" id="RHEA-COMP:9602"/>
        <dbReference type="Rhea" id="RHEA-COMP:9603"/>
        <dbReference type="ChEBI" id="CHEBI:15378"/>
        <dbReference type="ChEBI" id="CHEBI:58405"/>
        <dbReference type="ChEBI" id="CHEBI:60033"/>
        <dbReference type="ChEBI" id="CHEBI:78435"/>
        <dbReference type="EC" id="2.4.99.28"/>
    </reaction>
</comment>
<comment type="subcellular location">
    <subcellularLocation>
        <location evidence="2">Cell membrane</location>
        <topology evidence="2">Single-pass type II membrane protein</topology>
    </subcellularLocation>
</comment>
<dbReference type="Gene3D" id="3.40.710.10">
    <property type="entry name" value="DD-peptidase/beta-lactamase superfamily"/>
    <property type="match status" value="1"/>
</dbReference>
<dbReference type="InterPro" id="IPR050396">
    <property type="entry name" value="Glycosyltr_51/Transpeptidase"/>
</dbReference>
<keyword evidence="8" id="KW-1003">Cell membrane</keyword>
<reference evidence="31 32" key="1">
    <citation type="submission" date="2011-11" db="EMBL/GenBank/DDBJ databases">
        <title>The Noncontiguous Finished genome of Desulfosporosinus youngiae DSM 17734.</title>
        <authorList>
            <consortium name="US DOE Joint Genome Institute (JGI-PGF)"/>
            <person name="Lucas S."/>
            <person name="Han J."/>
            <person name="Lapidus A."/>
            <person name="Cheng J.-F."/>
            <person name="Goodwin L."/>
            <person name="Pitluck S."/>
            <person name="Peters L."/>
            <person name="Ovchinnikova G."/>
            <person name="Lu M."/>
            <person name="Land M.L."/>
            <person name="Hauser L."/>
            <person name="Pester M."/>
            <person name="Spring S."/>
            <person name="Ollivier B."/>
            <person name="Rattei T."/>
            <person name="Klenk H.-P."/>
            <person name="Wagner M."/>
            <person name="Loy A."/>
            <person name="Woyke T.J."/>
        </authorList>
    </citation>
    <scope>NUCLEOTIDE SEQUENCE [LARGE SCALE GENOMIC DNA]</scope>
    <source>
        <strain evidence="31 32">DSM 17734</strain>
    </source>
</reference>
<evidence type="ECO:0000256" key="3">
    <source>
        <dbReference type="ARBA" id="ARBA00004752"/>
    </source>
</evidence>
<dbReference type="SUPFAM" id="SSF53955">
    <property type="entry name" value="Lysozyme-like"/>
    <property type="match status" value="1"/>
</dbReference>
<comment type="similarity">
    <text evidence="4">In the C-terminal section; belongs to the transpeptidase family.</text>
</comment>
<feature type="compositionally biased region" description="Basic and acidic residues" evidence="27">
    <location>
        <begin position="694"/>
        <end position="709"/>
    </location>
</feature>
<feature type="domain" description="Glycosyl transferase family 51" evidence="30">
    <location>
        <begin position="82"/>
        <end position="256"/>
    </location>
</feature>
<keyword evidence="10" id="KW-0645">Protease</keyword>
<evidence type="ECO:0000256" key="28">
    <source>
        <dbReference type="SAM" id="Phobius"/>
    </source>
</evidence>
<feature type="transmembrane region" description="Helical" evidence="28">
    <location>
        <begin position="36"/>
        <end position="59"/>
    </location>
</feature>
<dbReference type="InterPro" id="IPR023346">
    <property type="entry name" value="Lysozyme-like_dom_sf"/>
</dbReference>
<dbReference type="PANTHER" id="PTHR32282">
    <property type="entry name" value="BINDING PROTEIN TRANSPEPTIDASE, PUTATIVE-RELATED"/>
    <property type="match status" value="1"/>
</dbReference>
<keyword evidence="17" id="KW-0573">Peptidoglycan synthesis</keyword>
<dbReference type="GO" id="GO:0071555">
    <property type="term" value="P:cell wall organization"/>
    <property type="evidence" value="ECO:0007669"/>
    <property type="project" value="UniProtKB-KW"/>
</dbReference>
<evidence type="ECO:0000256" key="23">
    <source>
        <dbReference type="ARBA" id="ARBA00034000"/>
    </source>
</evidence>
<comment type="pathway">
    <text evidence="3">Cell wall biogenesis; peptidoglycan biosynthesis.</text>
</comment>
<dbReference type="InterPro" id="IPR001460">
    <property type="entry name" value="PCN-bd_Tpept"/>
</dbReference>
<dbReference type="GO" id="GO:0005886">
    <property type="term" value="C:plasma membrane"/>
    <property type="evidence" value="ECO:0007669"/>
    <property type="project" value="UniProtKB-SubCell"/>
</dbReference>
<evidence type="ECO:0000256" key="20">
    <source>
        <dbReference type="ARBA" id="ARBA00023251"/>
    </source>
</evidence>
<dbReference type="Pfam" id="PF00905">
    <property type="entry name" value="Transpeptidase"/>
    <property type="match status" value="1"/>
</dbReference>
<dbReference type="GO" id="GO:0008658">
    <property type="term" value="F:penicillin binding"/>
    <property type="evidence" value="ECO:0007669"/>
    <property type="project" value="InterPro"/>
</dbReference>
<dbReference type="PANTHER" id="PTHR32282:SF32">
    <property type="entry name" value="PENICILLIN-BINDING PROTEIN 2A"/>
    <property type="match status" value="1"/>
</dbReference>
<evidence type="ECO:0000259" key="29">
    <source>
        <dbReference type="Pfam" id="PF00905"/>
    </source>
</evidence>
<dbReference type="Pfam" id="PF00912">
    <property type="entry name" value="Transgly"/>
    <property type="match status" value="1"/>
</dbReference>
<keyword evidence="13 28" id="KW-0812">Transmembrane</keyword>
<keyword evidence="9" id="KW-0121">Carboxypeptidase</keyword>
<gene>
    <name evidence="31" type="ORF">DesyoDRAFT_2231</name>
</gene>
<evidence type="ECO:0000256" key="13">
    <source>
        <dbReference type="ARBA" id="ARBA00022692"/>
    </source>
</evidence>
<dbReference type="eggNOG" id="COG0744">
    <property type="taxonomic scope" value="Bacteria"/>
</dbReference>
<dbReference type="EC" id="2.4.99.28" evidence="24"/>
<dbReference type="GO" id="GO:0008360">
    <property type="term" value="P:regulation of cell shape"/>
    <property type="evidence" value="ECO:0007669"/>
    <property type="project" value="UniProtKB-KW"/>
</dbReference>
<evidence type="ECO:0000256" key="21">
    <source>
        <dbReference type="ARBA" id="ARBA00023268"/>
    </source>
</evidence>
<dbReference type="NCBIfam" id="TIGR02074">
    <property type="entry name" value="PBP_1a_fam"/>
    <property type="match status" value="1"/>
</dbReference>
<evidence type="ECO:0000256" key="14">
    <source>
        <dbReference type="ARBA" id="ARBA00022801"/>
    </source>
</evidence>